<organism evidence="8 9">
    <name type="scientific">Novipirellula herctigrandis</name>
    <dbReference type="NCBI Taxonomy" id="2527986"/>
    <lineage>
        <taxon>Bacteria</taxon>
        <taxon>Pseudomonadati</taxon>
        <taxon>Planctomycetota</taxon>
        <taxon>Planctomycetia</taxon>
        <taxon>Pirellulales</taxon>
        <taxon>Pirellulaceae</taxon>
        <taxon>Novipirellula</taxon>
    </lineage>
</organism>
<dbReference type="Gene3D" id="1.10.10.10">
    <property type="entry name" value="Winged helix-like DNA-binding domain superfamily/Winged helix DNA-binding domain"/>
    <property type="match status" value="1"/>
</dbReference>
<dbReference type="NCBIfam" id="TIGR02937">
    <property type="entry name" value="sigma70-ECF"/>
    <property type="match status" value="1"/>
</dbReference>
<comment type="similarity">
    <text evidence="1">Belongs to the sigma-70 factor family. ECF subfamily.</text>
</comment>
<gene>
    <name evidence="8" type="ORF">CA13_16790</name>
</gene>
<dbReference type="AlphaFoldDB" id="A0A5C5YZS9"/>
<proteinExistence type="inferred from homology"/>
<reference evidence="8 9" key="1">
    <citation type="submission" date="2019-02" db="EMBL/GenBank/DDBJ databases">
        <title>Deep-cultivation of Planctomycetes and their phenomic and genomic characterization uncovers novel biology.</title>
        <authorList>
            <person name="Wiegand S."/>
            <person name="Jogler M."/>
            <person name="Boedeker C."/>
            <person name="Pinto D."/>
            <person name="Vollmers J."/>
            <person name="Rivas-Marin E."/>
            <person name="Kohn T."/>
            <person name="Peeters S.H."/>
            <person name="Heuer A."/>
            <person name="Rast P."/>
            <person name="Oberbeckmann S."/>
            <person name="Bunk B."/>
            <person name="Jeske O."/>
            <person name="Meyerdierks A."/>
            <person name="Storesund J.E."/>
            <person name="Kallscheuer N."/>
            <person name="Luecker S."/>
            <person name="Lage O.M."/>
            <person name="Pohl T."/>
            <person name="Merkel B.J."/>
            <person name="Hornburger P."/>
            <person name="Mueller R.-W."/>
            <person name="Bruemmer F."/>
            <person name="Labrenz M."/>
            <person name="Spormann A.M."/>
            <person name="Op Den Camp H."/>
            <person name="Overmann J."/>
            <person name="Amann R."/>
            <person name="Jetten M.S.M."/>
            <person name="Mascher T."/>
            <person name="Medema M.H."/>
            <person name="Devos D.P."/>
            <person name="Kaster A.-K."/>
            <person name="Ovreas L."/>
            <person name="Rohde M."/>
            <person name="Galperin M.Y."/>
            <person name="Jogler C."/>
        </authorList>
    </citation>
    <scope>NUCLEOTIDE SEQUENCE [LARGE SCALE GENOMIC DNA]</scope>
    <source>
        <strain evidence="8 9">CA13</strain>
    </source>
</reference>
<dbReference type="SUPFAM" id="SSF88659">
    <property type="entry name" value="Sigma3 and sigma4 domains of RNA polymerase sigma factors"/>
    <property type="match status" value="1"/>
</dbReference>
<dbReference type="GO" id="GO:0016987">
    <property type="term" value="F:sigma factor activity"/>
    <property type="evidence" value="ECO:0007669"/>
    <property type="project" value="UniProtKB-KW"/>
</dbReference>
<dbReference type="InterPro" id="IPR014284">
    <property type="entry name" value="RNA_pol_sigma-70_dom"/>
</dbReference>
<keyword evidence="3" id="KW-0731">Sigma factor</keyword>
<dbReference type="SUPFAM" id="SSF88946">
    <property type="entry name" value="Sigma2 domain of RNA polymerase sigma factors"/>
    <property type="match status" value="1"/>
</dbReference>
<comment type="caution">
    <text evidence="8">The sequence shown here is derived from an EMBL/GenBank/DDBJ whole genome shotgun (WGS) entry which is preliminary data.</text>
</comment>
<keyword evidence="5" id="KW-0804">Transcription</keyword>
<dbReference type="RefSeq" id="WP_146395321.1">
    <property type="nucleotide sequence ID" value="NZ_SJPJ01000001.1"/>
</dbReference>
<evidence type="ECO:0000256" key="2">
    <source>
        <dbReference type="ARBA" id="ARBA00023015"/>
    </source>
</evidence>
<dbReference type="GO" id="GO:0006352">
    <property type="term" value="P:DNA-templated transcription initiation"/>
    <property type="evidence" value="ECO:0007669"/>
    <property type="project" value="InterPro"/>
</dbReference>
<keyword evidence="4" id="KW-0238">DNA-binding</keyword>
<evidence type="ECO:0000313" key="9">
    <source>
        <dbReference type="Proteomes" id="UP000315010"/>
    </source>
</evidence>
<name>A0A5C5YZS9_9BACT</name>
<dbReference type="InterPro" id="IPR007627">
    <property type="entry name" value="RNA_pol_sigma70_r2"/>
</dbReference>
<evidence type="ECO:0000259" key="7">
    <source>
        <dbReference type="Pfam" id="PF08281"/>
    </source>
</evidence>
<keyword evidence="9" id="KW-1185">Reference proteome</keyword>
<protein>
    <submittedName>
        <fullName evidence="8">RNA polymerase sigma factor</fullName>
    </submittedName>
</protein>
<evidence type="ECO:0000313" key="8">
    <source>
        <dbReference type="EMBL" id="TWT80266.1"/>
    </source>
</evidence>
<keyword evidence="2" id="KW-0805">Transcription regulation</keyword>
<sequence length="169" mass="19200">MKRSKRVERFNRLRAEHSEMLTSVLWKLAGDREVFAEAFQNALMGIWEHIEKLDDQHAGGYIYRITLSANSKAWRNRLGRDGCSDQSWGEAEACPEDMLDQNETATTIRQAVAELPTKQSQAVALRYLEAQDYETIAKQMSCSQAGARSLVSKAIATLRTKLESFIEQE</sequence>
<dbReference type="Gene3D" id="1.10.1740.10">
    <property type="match status" value="1"/>
</dbReference>
<dbReference type="EMBL" id="SJPJ01000001">
    <property type="protein sequence ID" value="TWT80266.1"/>
    <property type="molecule type" value="Genomic_DNA"/>
</dbReference>
<dbReference type="InterPro" id="IPR013249">
    <property type="entry name" value="RNA_pol_sigma70_r4_t2"/>
</dbReference>
<dbReference type="InterPro" id="IPR036388">
    <property type="entry name" value="WH-like_DNA-bd_sf"/>
</dbReference>
<accession>A0A5C5YZS9</accession>
<feature type="domain" description="RNA polymerase sigma factor 70 region 4 type 2" evidence="7">
    <location>
        <begin position="108"/>
        <end position="158"/>
    </location>
</feature>
<feature type="domain" description="RNA polymerase sigma-70 region 2" evidence="6">
    <location>
        <begin position="16"/>
        <end position="76"/>
    </location>
</feature>
<dbReference type="InterPro" id="IPR039425">
    <property type="entry name" value="RNA_pol_sigma-70-like"/>
</dbReference>
<dbReference type="GO" id="GO:0003677">
    <property type="term" value="F:DNA binding"/>
    <property type="evidence" value="ECO:0007669"/>
    <property type="project" value="UniProtKB-KW"/>
</dbReference>
<evidence type="ECO:0000256" key="3">
    <source>
        <dbReference type="ARBA" id="ARBA00023082"/>
    </source>
</evidence>
<evidence type="ECO:0000256" key="4">
    <source>
        <dbReference type="ARBA" id="ARBA00023125"/>
    </source>
</evidence>
<dbReference type="InterPro" id="IPR013324">
    <property type="entry name" value="RNA_pol_sigma_r3/r4-like"/>
</dbReference>
<dbReference type="InterPro" id="IPR013325">
    <property type="entry name" value="RNA_pol_sigma_r2"/>
</dbReference>
<dbReference type="Pfam" id="PF08281">
    <property type="entry name" value="Sigma70_r4_2"/>
    <property type="match status" value="1"/>
</dbReference>
<dbReference type="PANTHER" id="PTHR43133">
    <property type="entry name" value="RNA POLYMERASE ECF-TYPE SIGMA FACTO"/>
    <property type="match status" value="1"/>
</dbReference>
<dbReference type="Proteomes" id="UP000315010">
    <property type="component" value="Unassembled WGS sequence"/>
</dbReference>
<evidence type="ECO:0000259" key="6">
    <source>
        <dbReference type="Pfam" id="PF04542"/>
    </source>
</evidence>
<dbReference type="Pfam" id="PF04542">
    <property type="entry name" value="Sigma70_r2"/>
    <property type="match status" value="1"/>
</dbReference>
<dbReference type="PANTHER" id="PTHR43133:SF8">
    <property type="entry name" value="RNA POLYMERASE SIGMA FACTOR HI_1459-RELATED"/>
    <property type="match status" value="1"/>
</dbReference>
<evidence type="ECO:0000256" key="1">
    <source>
        <dbReference type="ARBA" id="ARBA00010641"/>
    </source>
</evidence>
<evidence type="ECO:0000256" key="5">
    <source>
        <dbReference type="ARBA" id="ARBA00023163"/>
    </source>
</evidence>